<sequence length="316" mass="34207">MISRPLDLLNGRLKLRHLVLVTTIAEQGGVLRAAEHLHLAQPAVTRGLREVEQILGVELFTRGSRGVTPTLFGEAFIEHARAVQAELRRAGERIAGLADGTAGTVTVGTLLAATNVLLPRSIAALKAERPGITVIVKEGTFDSLVPQLAGGDLDLILGRLNPIEDRPDLRQIPLYNEPVLLVARAGHPGGQARALADLLDYPWILPLEQTSLRRELEQVFHRDGLPLPPDRTECTSILTIRSLLLGTDMIAALPALFVRTDPQLLELQVPLPSVRRSVGATLPETRALTPAGKVMLSHLQQQARHLDAREPGPVGD</sequence>
<dbReference type="SUPFAM" id="SSF53850">
    <property type="entry name" value="Periplasmic binding protein-like II"/>
    <property type="match status" value="1"/>
</dbReference>
<dbReference type="InterPro" id="IPR036390">
    <property type="entry name" value="WH_DNA-bd_sf"/>
</dbReference>
<dbReference type="PANTHER" id="PTHR30419">
    <property type="entry name" value="HTH-TYPE TRANSCRIPTIONAL REGULATOR YBHD"/>
    <property type="match status" value="1"/>
</dbReference>
<dbReference type="InterPro" id="IPR050950">
    <property type="entry name" value="HTH-type_LysR_regulators"/>
</dbReference>
<evidence type="ECO:0000313" key="7">
    <source>
        <dbReference type="Proteomes" id="UP001589647"/>
    </source>
</evidence>
<dbReference type="Proteomes" id="UP001589647">
    <property type="component" value="Unassembled WGS sequence"/>
</dbReference>
<keyword evidence="3" id="KW-0238">DNA-binding</keyword>
<dbReference type="Gene3D" id="3.40.190.290">
    <property type="match status" value="1"/>
</dbReference>
<gene>
    <name evidence="6" type="ORF">ACFFV7_08900</name>
</gene>
<reference evidence="6 7" key="1">
    <citation type="submission" date="2024-09" db="EMBL/GenBank/DDBJ databases">
        <authorList>
            <person name="Sun Q."/>
            <person name="Mori K."/>
        </authorList>
    </citation>
    <scope>NUCLEOTIDE SEQUENCE [LARGE SCALE GENOMIC DNA]</scope>
    <source>
        <strain evidence="6 7">CCM 3426</strain>
    </source>
</reference>
<organism evidence="6 7">
    <name type="scientific">Nonomuraea spiralis</name>
    <dbReference type="NCBI Taxonomy" id="46182"/>
    <lineage>
        <taxon>Bacteria</taxon>
        <taxon>Bacillati</taxon>
        <taxon>Actinomycetota</taxon>
        <taxon>Actinomycetes</taxon>
        <taxon>Streptosporangiales</taxon>
        <taxon>Streptosporangiaceae</taxon>
        <taxon>Nonomuraea</taxon>
    </lineage>
</organism>
<name>A0ABV5I9U3_9ACTN</name>
<dbReference type="InterPro" id="IPR005119">
    <property type="entry name" value="LysR_subst-bd"/>
</dbReference>
<evidence type="ECO:0000313" key="6">
    <source>
        <dbReference type="EMBL" id="MFB9201304.1"/>
    </source>
</evidence>
<feature type="domain" description="HTH lysR-type" evidence="5">
    <location>
        <begin position="13"/>
        <end position="70"/>
    </location>
</feature>
<dbReference type="PANTHER" id="PTHR30419:SF8">
    <property type="entry name" value="NITROGEN ASSIMILATION TRANSCRIPTIONAL ACTIVATOR-RELATED"/>
    <property type="match status" value="1"/>
</dbReference>
<accession>A0ABV5I9U3</accession>
<protein>
    <submittedName>
        <fullName evidence="6">LysR substrate-binding domain-containing protein</fullName>
    </submittedName>
</protein>
<keyword evidence="2" id="KW-0805">Transcription regulation</keyword>
<dbReference type="Pfam" id="PF00126">
    <property type="entry name" value="HTH_1"/>
    <property type="match status" value="1"/>
</dbReference>
<keyword evidence="4" id="KW-0804">Transcription</keyword>
<dbReference type="PROSITE" id="PS50931">
    <property type="entry name" value="HTH_LYSR"/>
    <property type="match status" value="1"/>
</dbReference>
<evidence type="ECO:0000256" key="2">
    <source>
        <dbReference type="ARBA" id="ARBA00023015"/>
    </source>
</evidence>
<evidence type="ECO:0000259" key="5">
    <source>
        <dbReference type="PROSITE" id="PS50931"/>
    </source>
</evidence>
<dbReference type="InterPro" id="IPR000847">
    <property type="entry name" value="LysR_HTH_N"/>
</dbReference>
<dbReference type="Gene3D" id="1.10.10.10">
    <property type="entry name" value="Winged helix-like DNA-binding domain superfamily/Winged helix DNA-binding domain"/>
    <property type="match status" value="1"/>
</dbReference>
<dbReference type="InterPro" id="IPR036388">
    <property type="entry name" value="WH-like_DNA-bd_sf"/>
</dbReference>
<dbReference type="RefSeq" id="WP_229824430.1">
    <property type="nucleotide sequence ID" value="NZ_BMRC01000012.1"/>
</dbReference>
<dbReference type="PRINTS" id="PR00039">
    <property type="entry name" value="HTHLYSR"/>
</dbReference>
<dbReference type="EMBL" id="JBHMEI010000004">
    <property type="protein sequence ID" value="MFB9201304.1"/>
    <property type="molecule type" value="Genomic_DNA"/>
</dbReference>
<evidence type="ECO:0000256" key="4">
    <source>
        <dbReference type="ARBA" id="ARBA00023163"/>
    </source>
</evidence>
<evidence type="ECO:0000256" key="3">
    <source>
        <dbReference type="ARBA" id="ARBA00023125"/>
    </source>
</evidence>
<comment type="caution">
    <text evidence="6">The sequence shown here is derived from an EMBL/GenBank/DDBJ whole genome shotgun (WGS) entry which is preliminary data.</text>
</comment>
<comment type="similarity">
    <text evidence="1">Belongs to the LysR transcriptional regulatory family.</text>
</comment>
<dbReference type="Pfam" id="PF03466">
    <property type="entry name" value="LysR_substrate"/>
    <property type="match status" value="1"/>
</dbReference>
<dbReference type="SUPFAM" id="SSF46785">
    <property type="entry name" value="Winged helix' DNA-binding domain"/>
    <property type="match status" value="1"/>
</dbReference>
<keyword evidence="7" id="KW-1185">Reference proteome</keyword>
<evidence type="ECO:0000256" key="1">
    <source>
        <dbReference type="ARBA" id="ARBA00009437"/>
    </source>
</evidence>
<proteinExistence type="inferred from homology"/>